<dbReference type="AlphaFoldDB" id="A0A2P2DXS6"/>
<name>A0A2P2DXS6_9LEPT</name>
<evidence type="ECO:0000313" key="1">
    <source>
        <dbReference type="EMBL" id="GBF49432.1"/>
    </source>
</evidence>
<proteinExistence type="predicted"/>
<dbReference type="EMBL" id="BFBB01000003">
    <property type="protein sequence ID" value="GBF49432.1"/>
    <property type="molecule type" value="Genomic_DNA"/>
</dbReference>
<dbReference type="RefSeq" id="WP_108974317.1">
    <property type="nucleotide sequence ID" value="NZ_BFBB01000003.1"/>
</dbReference>
<dbReference type="OrthoDB" id="9854946at2"/>
<dbReference type="Proteomes" id="UP000245133">
    <property type="component" value="Unassembled WGS sequence"/>
</dbReference>
<sequence>MEINIKNNAGELKIATRRVDSEYKEIEYSIELNPQIDFNRLFSRLEPMPYNVSDSRWVSGYKGKLGIIKSDTGRTIYSGLRDLSINTNKLKGIGREEYGNEHFHLYLKSFINRFIYLDEIIFEL</sequence>
<reference evidence="1 2" key="1">
    <citation type="submission" date="2018-02" db="EMBL/GenBank/DDBJ databases">
        <title>Novel Leptospira species isolated from soil and water in Japan.</title>
        <authorList>
            <person name="Nakao R."/>
            <person name="Masuzawa T."/>
        </authorList>
    </citation>
    <scope>NUCLEOTIDE SEQUENCE [LARGE SCALE GENOMIC DNA]</scope>
    <source>
        <strain evidence="1 2">YH101</strain>
    </source>
</reference>
<gene>
    <name evidence="1" type="ORF">LPTSP4_09450</name>
</gene>
<organism evidence="1 2">
    <name type="scientific">Leptospira ryugenii</name>
    <dbReference type="NCBI Taxonomy" id="1917863"/>
    <lineage>
        <taxon>Bacteria</taxon>
        <taxon>Pseudomonadati</taxon>
        <taxon>Spirochaetota</taxon>
        <taxon>Spirochaetia</taxon>
        <taxon>Leptospirales</taxon>
        <taxon>Leptospiraceae</taxon>
        <taxon>Leptospira</taxon>
    </lineage>
</organism>
<protein>
    <submittedName>
        <fullName evidence="1">Uncharacterized protein</fullName>
    </submittedName>
</protein>
<keyword evidence="2" id="KW-1185">Reference proteome</keyword>
<evidence type="ECO:0000313" key="2">
    <source>
        <dbReference type="Proteomes" id="UP000245133"/>
    </source>
</evidence>
<accession>A0A2P2DXS6</accession>
<comment type="caution">
    <text evidence="1">The sequence shown here is derived from an EMBL/GenBank/DDBJ whole genome shotgun (WGS) entry which is preliminary data.</text>
</comment>